<feature type="region of interest" description="Disordered" evidence="1">
    <location>
        <begin position="1"/>
        <end position="35"/>
    </location>
</feature>
<feature type="compositionally biased region" description="Basic and acidic residues" evidence="1">
    <location>
        <begin position="18"/>
        <end position="30"/>
    </location>
</feature>
<organism evidence="2 3">
    <name type="scientific">Liparis tanakae</name>
    <name type="common">Tanaka's snailfish</name>
    <dbReference type="NCBI Taxonomy" id="230148"/>
    <lineage>
        <taxon>Eukaryota</taxon>
        <taxon>Metazoa</taxon>
        <taxon>Chordata</taxon>
        <taxon>Craniata</taxon>
        <taxon>Vertebrata</taxon>
        <taxon>Euteleostomi</taxon>
        <taxon>Actinopterygii</taxon>
        <taxon>Neopterygii</taxon>
        <taxon>Teleostei</taxon>
        <taxon>Neoteleostei</taxon>
        <taxon>Acanthomorphata</taxon>
        <taxon>Eupercaria</taxon>
        <taxon>Perciformes</taxon>
        <taxon>Cottioidei</taxon>
        <taxon>Cottales</taxon>
        <taxon>Liparidae</taxon>
        <taxon>Liparis</taxon>
    </lineage>
</organism>
<gene>
    <name evidence="2" type="ORF">EYF80_052919</name>
</gene>
<reference evidence="2 3" key="1">
    <citation type="submission" date="2019-03" db="EMBL/GenBank/DDBJ databases">
        <title>First draft genome of Liparis tanakae, snailfish: a comprehensive survey of snailfish specific genes.</title>
        <authorList>
            <person name="Kim W."/>
            <person name="Song I."/>
            <person name="Jeong J.-H."/>
            <person name="Kim D."/>
            <person name="Kim S."/>
            <person name="Ryu S."/>
            <person name="Song J.Y."/>
            <person name="Lee S.K."/>
        </authorList>
    </citation>
    <scope>NUCLEOTIDE SEQUENCE [LARGE SCALE GENOMIC DNA]</scope>
    <source>
        <tissue evidence="2">Muscle</tissue>
    </source>
</reference>
<dbReference type="Proteomes" id="UP000314294">
    <property type="component" value="Unassembled WGS sequence"/>
</dbReference>
<evidence type="ECO:0000313" key="3">
    <source>
        <dbReference type="Proteomes" id="UP000314294"/>
    </source>
</evidence>
<dbReference type="AlphaFoldDB" id="A0A4Z2F7Y6"/>
<evidence type="ECO:0000256" key="1">
    <source>
        <dbReference type="SAM" id="MobiDB-lite"/>
    </source>
</evidence>
<dbReference type="EMBL" id="SRLO01001554">
    <property type="protein sequence ID" value="TNN36921.1"/>
    <property type="molecule type" value="Genomic_DNA"/>
</dbReference>
<comment type="caution">
    <text evidence="2">The sequence shown here is derived from an EMBL/GenBank/DDBJ whole genome shotgun (WGS) entry which is preliminary data.</text>
</comment>
<protein>
    <submittedName>
        <fullName evidence="2">Uncharacterized protein</fullName>
    </submittedName>
</protein>
<keyword evidence="3" id="KW-1185">Reference proteome</keyword>
<accession>A0A4Z2F7Y6</accession>
<sequence>MKREALGAHDPSWSIGGGKKDAERENTNDQRKRRGRVKLEGLWCGKTRGWEAGPIEVRIPTRRFTGARPRVFVLEAPLRPQAGFVSFRHNAAEHTAEIHSGAFQNPVHAL</sequence>
<evidence type="ECO:0000313" key="2">
    <source>
        <dbReference type="EMBL" id="TNN36921.1"/>
    </source>
</evidence>
<name>A0A4Z2F7Y6_9TELE</name>
<proteinExistence type="predicted"/>